<organism evidence="4 5">
    <name type="scientific">Leptotrombidium deliense</name>
    <dbReference type="NCBI Taxonomy" id="299467"/>
    <lineage>
        <taxon>Eukaryota</taxon>
        <taxon>Metazoa</taxon>
        <taxon>Ecdysozoa</taxon>
        <taxon>Arthropoda</taxon>
        <taxon>Chelicerata</taxon>
        <taxon>Arachnida</taxon>
        <taxon>Acari</taxon>
        <taxon>Acariformes</taxon>
        <taxon>Trombidiformes</taxon>
        <taxon>Prostigmata</taxon>
        <taxon>Anystina</taxon>
        <taxon>Parasitengona</taxon>
        <taxon>Trombiculoidea</taxon>
        <taxon>Trombiculidae</taxon>
        <taxon>Leptotrombidium</taxon>
    </lineage>
</organism>
<proteinExistence type="predicted"/>
<feature type="region of interest" description="Disordered" evidence="2">
    <location>
        <begin position="687"/>
        <end position="714"/>
    </location>
</feature>
<keyword evidence="5" id="KW-1185">Reference proteome</keyword>
<dbReference type="STRING" id="299467.A0A443SIB2"/>
<keyword evidence="1" id="KW-0863">Zinc-finger</keyword>
<dbReference type="Pfam" id="PF00096">
    <property type="entry name" value="zf-C2H2"/>
    <property type="match status" value="1"/>
</dbReference>
<dbReference type="VEuPathDB" id="VectorBase:LDEU004775"/>
<dbReference type="Pfam" id="PF07707">
    <property type="entry name" value="BACK"/>
    <property type="match status" value="1"/>
</dbReference>
<dbReference type="GO" id="GO:0050804">
    <property type="term" value="P:modulation of chemical synaptic transmission"/>
    <property type="evidence" value="ECO:0007669"/>
    <property type="project" value="TreeGrafter"/>
</dbReference>
<sequence length="714" mass="82641">MTVNLRNVKLTLENVSRVYDILSENNANEKEVCLRFLELNAGDLVANKDLFSKLSFNLVRELVRRDTFCVREIDLFQALKNWHQCNTEHVVEEVFRDIRLNLVSAPDFGNVVKPTNVISCDDYFDAFDNPKQPRMQLPTYNLPIEYEFSNSISKPTQTYEVNNYSRLAKPTGEEEMNVVNLALRLWREEPPTKVEDGVCIIELILKLIELRVTQRNYSQVSECLSVLMTLLNVTSEVHLKEYCVTFFKLNGLQCLLSCMEVLKIAIINLKIFRIFKSIILVDDFEYFPFLNCDELLNKCFEFATNSSDFNLRYIGTFILLFLCLERTSKNEVEQKYELMMFELMTAMKKWSVTSFVEFEKIVSELRLTLTMARRSYCDSYKLFALWTFYYKWKSESPEIIINTNDLRLKSFLERFNYIPQWKETIQIFISHITKSEQSFGNIPISMCKDIEEEPKTDFYSIPERNKSDDATNKSDEVNNGMDDDDDVIFLEDVDSAAADAFCSSSYESGSDLFTDSFEASETSVNSTLKCTPQHEELSRHCSTNFNFSSESNTLNWKSNFTSTPRSATTTTRTQFSTSDCFERSQPLNFSINNSGQESDTCSATRNTTPPTTNMERESTPTYPSYLLYMNQQNYERCKCKHCGAQFVGVSNLEDHHRSVHKRGSNYICPVCNKEFFEKSSFRKHMRLVHDSSGSSRKGDVNSKMSNNTSETQLG</sequence>
<evidence type="ECO:0000313" key="4">
    <source>
        <dbReference type="EMBL" id="RWS27264.1"/>
    </source>
</evidence>
<evidence type="ECO:0000259" key="3">
    <source>
        <dbReference type="PROSITE" id="PS50157"/>
    </source>
</evidence>
<gene>
    <name evidence="4" type="ORF">B4U80_12882</name>
</gene>
<dbReference type="AlphaFoldDB" id="A0A443SIB2"/>
<dbReference type="GO" id="GO:0008344">
    <property type="term" value="P:adult locomotory behavior"/>
    <property type="evidence" value="ECO:0007669"/>
    <property type="project" value="TreeGrafter"/>
</dbReference>
<name>A0A443SIB2_9ACAR</name>
<protein>
    <submittedName>
        <fullName evidence="4">BTB/POZ domain-containing protein 9-like protein</fullName>
    </submittedName>
</protein>
<accession>A0A443SIB2</accession>
<evidence type="ECO:0000313" key="5">
    <source>
        <dbReference type="Proteomes" id="UP000288716"/>
    </source>
</evidence>
<dbReference type="SMART" id="SM00355">
    <property type="entry name" value="ZnF_C2H2"/>
    <property type="match status" value="2"/>
</dbReference>
<dbReference type="EMBL" id="NCKV01002142">
    <property type="protein sequence ID" value="RWS27264.1"/>
    <property type="molecule type" value="Genomic_DNA"/>
</dbReference>
<feature type="region of interest" description="Disordered" evidence="2">
    <location>
        <begin position="593"/>
        <end position="619"/>
    </location>
</feature>
<dbReference type="GO" id="GO:0048512">
    <property type="term" value="P:circadian behavior"/>
    <property type="evidence" value="ECO:0007669"/>
    <property type="project" value="TreeGrafter"/>
</dbReference>
<feature type="compositionally biased region" description="Polar residues" evidence="2">
    <location>
        <begin position="702"/>
        <end position="714"/>
    </location>
</feature>
<dbReference type="PANTHER" id="PTHR46306:SF1">
    <property type="entry name" value="BTB_POZ DOMAIN-CONTAINING PROTEIN 9"/>
    <property type="match status" value="1"/>
</dbReference>
<dbReference type="SUPFAM" id="SSF57667">
    <property type="entry name" value="beta-beta-alpha zinc fingers"/>
    <property type="match status" value="1"/>
</dbReference>
<dbReference type="PROSITE" id="PS50157">
    <property type="entry name" value="ZINC_FINGER_C2H2_2"/>
    <property type="match status" value="2"/>
</dbReference>
<comment type="caution">
    <text evidence="4">The sequence shown here is derived from an EMBL/GenBank/DDBJ whole genome shotgun (WGS) entry which is preliminary data.</text>
</comment>
<dbReference type="PROSITE" id="PS00028">
    <property type="entry name" value="ZINC_FINGER_C2H2_1"/>
    <property type="match status" value="2"/>
</dbReference>
<dbReference type="GO" id="GO:0005737">
    <property type="term" value="C:cytoplasm"/>
    <property type="evidence" value="ECO:0007669"/>
    <property type="project" value="TreeGrafter"/>
</dbReference>
<dbReference type="Proteomes" id="UP000288716">
    <property type="component" value="Unassembled WGS sequence"/>
</dbReference>
<dbReference type="InterPro" id="IPR036236">
    <property type="entry name" value="Znf_C2H2_sf"/>
</dbReference>
<feature type="region of interest" description="Disordered" evidence="2">
    <location>
        <begin position="458"/>
        <end position="481"/>
    </location>
</feature>
<feature type="domain" description="C2H2-type" evidence="3">
    <location>
        <begin position="666"/>
        <end position="694"/>
    </location>
</feature>
<dbReference type="InterPro" id="IPR013087">
    <property type="entry name" value="Znf_C2H2_type"/>
</dbReference>
<feature type="compositionally biased region" description="Basic and acidic residues" evidence="2">
    <location>
        <begin position="463"/>
        <end position="476"/>
    </location>
</feature>
<dbReference type="SMART" id="SM00875">
    <property type="entry name" value="BACK"/>
    <property type="match status" value="1"/>
</dbReference>
<evidence type="ECO:0000256" key="2">
    <source>
        <dbReference type="SAM" id="MobiDB-lite"/>
    </source>
</evidence>
<feature type="domain" description="C2H2-type" evidence="3">
    <location>
        <begin position="637"/>
        <end position="660"/>
    </location>
</feature>
<dbReference type="GO" id="GO:0008270">
    <property type="term" value="F:zinc ion binding"/>
    <property type="evidence" value="ECO:0007669"/>
    <property type="project" value="UniProtKB-KW"/>
</dbReference>
<reference evidence="4 5" key="1">
    <citation type="journal article" date="2018" name="Gigascience">
        <title>Genomes of trombidid mites reveal novel predicted allergens and laterally-transferred genes associated with secondary metabolism.</title>
        <authorList>
            <person name="Dong X."/>
            <person name="Chaisiri K."/>
            <person name="Xia D."/>
            <person name="Armstrong S.D."/>
            <person name="Fang Y."/>
            <person name="Donnelly M.J."/>
            <person name="Kadowaki T."/>
            <person name="McGarry J.W."/>
            <person name="Darby A.C."/>
            <person name="Makepeace B.L."/>
        </authorList>
    </citation>
    <scope>NUCLEOTIDE SEQUENCE [LARGE SCALE GENOMIC DNA]</scope>
    <source>
        <strain evidence="4">UoL-UT</strain>
    </source>
</reference>
<keyword evidence="1" id="KW-0479">Metal-binding</keyword>
<dbReference type="Gene3D" id="3.30.160.60">
    <property type="entry name" value="Classic Zinc Finger"/>
    <property type="match status" value="1"/>
</dbReference>
<dbReference type="OrthoDB" id="6420239at2759"/>
<keyword evidence="1" id="KW-0862">Zinc</keyword>
<dbReference type="PANTHER" id="PTHR46306">
    <property type="entry name" value="BTB/POZ DOMAIN-CONTAINING PROTEIN 9"/>
    <property type="match status" value="1"/>
</dbReference>
<dbReference type="InterPro" id="IPR011705">
    <property type="entry name" value="BACK"/>
</dbReference>
<dbReference type="InterPro" id="IPR052407">
    <property type="entry name" value="BTB_POZ_domain_cont_9"/>
</dbReference>
<feature type="compositionally biased region" description="Polar residues" evidence="2">
    <location>
        <begin position="593"/>
        <end position="613"/>
    </location>
</feature>
<dbReference type="Gene3D" id="1.25.40.420">
    <property type="match status" value="1"/>
</dbReference>
<evidence type="ECO:0000256" key="1">
    <source>
        <dbReference type="PROSITE-ProRule" id="PRU00042"/>
    </source>
</evidence>